<dbReference type="AlphaFoldDB" id="A0AAN8YA92"/>
<evidence type="ECO:0000313" key="3">
    <source>
        <dbReference type="Proteomes" id="UP001371456"/>
    </source>
</evidence>
<name>A0AAN8YA92_SOLBU</name>
<dbReference type="PANTHER" id="PTHR33233">
    <property type="entry name" value="ENDONUCLEASE/EXONUCLEASE/PHOSPHATASE"/>
    <property type="match status" value="1"/>
</dbReference>
<comment type="caution">
    <text evidence="2">The sequence shown here is derived from an EMBL/GenBank/DDBJ whole genome shotgun (WGS) entry which is preliminary data.</text>
</comment>
<feature type="region of interest" description="Disordered" evidence="1">
    <location>
        <begin position="1"/>
        <end position="40"/>
    </location>
</feature>
<evidence type="ECO:0000256" key="1">
    <source>
        <dbReference type="SAM" id="MobiDB-lite"/>
    </source>
</evidence>
<sequence>MGQGRPRRAIQRNREEEISHGIASSSKEIHTLAGNTGKEKSVVVEQWPELSKYNGKGTGSQQDSMKTNGTVMLDKIANNTKRKLDLNETETGKPWANLFATNRLAGRGMNLSYIPPMIVEGEKVVTILPKDVLKDDEKWGPSIVA</sequence>
<evidence type="ECO:0000313" key="2">
    <source>
        <dbReference type="EMBL" id="KAK6782203.1"/>
    </source>
</evidence>
<gene>
    <name evidence="2" type="ORF">RDI58_019999</name>
</gene>
<proteinExistence type="predicted"/>
<dbReference type="EMBL" id="JBANQN010000008">
    <property type="protein sequence ID" value="KAK6782203.1"/>
    <property type="molecule type" value="Genomic_DNA"/>
</dbReference>
<keyword evidence="3" id="KW-1185">Reference proteome</keyword>
<feature type="compositionally biased region" description="Basic residues" evidence="1">
    <location>
        <begin position="1"/>
        <end position="11"/>
    </location>
</feature>
<reference evidence="2 3" key="1">
    <citation type="submission" date="2024-02" db="EMBL/GenBank/DDBJ databases">
        <title>de novo genome assembly of Solanum bulbocastanum strain 11H21.</title>
        <authorList>
            <person name="Hosaka A.J."/>
        </authorList>
    </citation>
    <scope>NUCLEOTIDE SEQUENCE [LARGE SCALE GENOMIC DNA]</scope>
    <source>
        <tissue evidence="2">Young leaves</tissue>
    </source>
</reference>
<dbReference type="PANTHER" id="PTHR33233:SF14">
    <property type="entry name" value="ENDONUCLEASE_EXONUCLEASE_PHOSPHATASE"/>
    <property type="match status" value="1"/>
</dbReference>
<dbReference type="Proteomes" id="UP001371456">
    <property type="component" value="Unassembled WGS sequence"/>
</dbReference>
<accession>A0AAN8YA92</accession>
<organism evidence="2 3">
    <name type="scientific">Solanum bulbocastanum</name>
    <name type="common">Wild potato</name>
    <dbReference type="NCBI Taxonomy" id="147425"/>
    <lineage>
        <taxon>Eukaryota</taxon>
        <taxon>Viridiplantae</taxon>
        <taxon>Streptophyta</taxon>
        <taxon>Embryophyta</taxon>
        <taxon>Tracheophyta</taxon>
        <taxon>Spermatophyta</taxon>
        <taxon>Magnoliopsida</taxon>
        <taxon>eudicotyledons</taxon>
        <taxon>Gunneridae</taxon>
        <taxon>Pentapetalae</taxon>
        <taxon>asterids</taxon>
        <taxon>lamiids</taxon>
        <taxon>Solanales</taxon>
        <taxon>Solanaceae</taxon>
        <taxon>Solanoideae</taxon>
        <taxon>Solaneae</taxon>
        <taxon>Solanum</taxon>
    </lineage>
</organism>
<protein>
    <submittedName>
        <fullName evidence="2">Uncharacterized protein</fullName>
    </submittedName>
</protein>